<sequence length="507" mass="52093">MREPGSRSRCPAHYSRPRVLVVRSPRARGARSGLLARYVGGHLALGGYADVDVRPWRDDAAPPPEEAAAPPADAPVKDLRAFLARRGAPTPRGAAEKADLRAACAAAAGLPRVVAWDAGVATTRGEVLGRADLRLHENRPDAPLAAACDLVLVCVAGDDAAGCGAFLAKSLATREGIVPVLHLACEPGNHLPAFEAAFSDAARPLPDAAAPRPLAGPVVVAGALLLEVGVRRTDGALVQLGGRGLALERLDAERADAGLGKFYDLVSTAGLPLVFERRARLARLAWGHALLYAPLLAAHAACGGALPAEARATAAAAAREARLALGAAADRAARRAARAALADGGRAPRAAPTPVCARRAWVVLYGAAALEAAVALAPAWLWRAWIAPRVLGFPAGADAPETPGEMDARAGVDGAGVLEALEAACAPETPEALAALRRALRDLRVTRAPADAARLFEAAGRPRAVSCAARRALRGSLAAAVAMMLLAGGAELVFPSRGAQFRSLDEL</sequence>
<evidence type="ECO:0000313" key="2">
    <source>
        <dbReference type="EMBL" id="CAH0372525.1"/>
    </source>
</evidence>
<name>A0A8J2WL67_9STRA</name>
<dbReference type="Proteomes" id="UP000789595">
    <property type="component" value="Unassembled WGS sequence"/>
</dbReference>
<feature type="transmembrane region" description="Helical" evidence="1">
    <location>
        <begin position="472"/>
        <end position="494"/>
    </location>
</feature>
<keyword evidence="3" id="KW-1185">Reference proteome</keyword>
<proteinExistence type="predicted"/>
<evidence type="ECO:0000313" key="3">
    <source>
        <dbReference type="Proteomes" id="UP000789595"/>
    </source>
</evidence>
<dbReference type="AlphaFoldDB" id="A0A8J2WL67"/>
<dbReference type="EMBL" id="CAKKNE010000003">
    <property type="protein sequence ID" value="CAH0372525.1"/>
    <property type="molecule type" value="Genomic_DNA"/>
</dbReference>
<keyword evidence="1" id="KW-0812">Transmembrane</keyword>
<accession>A0A8J2WL67</accession>
<keyword evidence="1" id="KW-1133">Transmembrane helix</keyword>
<comment type="caution">
    <text evidence="2">The sequence shown here is derived from an EMBL/GenBank/DDBJ whole genome shotgun (WGS) entry which is preliminary data.</text>
</comment>
<gene>
    <name evidence="2" type="ORF">PECAL_3P25290</name>
</gene>
<keyword evidence="1" id="KW-0472">Membrane</keyword>
<protein>
    <submittedName>
        <fullName evidence="2">Uncharacterized protein</fullName>
    </submittedName>
</protein>
<organism evidence="2 3">
    <name type="scientific">Pelagomonas calceolata</name>
    <dbReference type="NCBI Taxonomy" id="35677"/>
    <lineage>
        <taxon>Eukaryota</taxon>
        <taxon>Sar</taxon>
        <taxon>Stramenopiles</taxon>
        <taxon>Ochrophyta</taxon>
        <taxon>Pelagophyceae</taxon>
        <taxon>Pelagomonadales</taxon>
        <taxon>Pelagomonadaceae</taxon>
        <taxon>Pelagomonas</taxon>
    </lineage>
</organism>
<reference evidence="2" key="1">
    <citation type="submission" date="2021-11" db="EMBL/GenBank/DDBJ databases">
        <authorList>
            <consortium name="Genoscope - CEA"/>
            <person name="William W."/>
        </authorList>
    </citation>
    <scope>NUCLEOTIDE SEQUENCE</scope>
</reference>
<evidence type="ECO:0000256" key="1">
    <source>
        <dbReference type="SAM" id="Phobius"/>
    </source>
</evidence>